<sequence length="141" mass="15742">MKLKEDFEPIPSGKTCFNVKLSKIVARAGHDSLRNGCEVLTTILGHNNLKCSDLNTLHPQATLADMNQESQEAKDLMTGLSTSARLMKLKTLEDNNMNVYMMEALKSKVDEFEDQGKHPKLFTMCSIIKGQSRKQIGKEIG</sequence>
<evidence type="ECO:0000313" key="1">
    <source>
        <dbReference type="EMBL" id="KAI5672852.1"/>
    </source>
</evidence>
<evidence type="ECO:0000313" key="2">
    <source>
        <dbReference type="Proteomes" id="UP001060085"/>
    </source>
</evidence>
<dbReference type="Proteomes" id="UP001060085">
    <property type="component" value="Linkage Group LG03"/>
</dbReference>
<keyword evidence="2" id="KW-1185">Reference proteome</keyword>
<protein>
    <submittedName>
        <fullName evidence="1">Uncharacterized protein</fullName>
    </submittedName>
</protein>
<dbReference type="EMBL" id="CM044703">
    <property type="protein sequence ID" value="KAI5672852.1"/>
    <property type="molecule type" value="Genomic_DNA"/>
</dbReference>
<proteinExistence type="predicted"/>
<accession>A0ACC0BJT4</accession>
<organism evidence="1 2">
    <name type="scientific">Catharanthus roseus</name>
    <name type="common">Madagascar periwinkle</name>
    <name type="synonym">Vinca rosea</name>
    <dbReference type="NCBI Taxonomy" id="4058"/>
    <lineage>
        <taxon>Eukaryota</taxon>
        <taxon>Viridiplantae</taxon>
        <taxon>Streptophyta</taxon>
        <taxon>Embryophyta</taxon>
        <taxon>Tracheophyta</taxon>
        <taxon>Spermatophyta</taxon>
        <taxon>Magnoliopsida</taxon>
        <taxon>eudicotyledons</taxon>
        <taxon>Gunneridae</taxon>
        <taxon>Pentapetalae</taxon>
        <taxon>asterids</taxon>
        <taxon>lamiids</taxon>
        <taxon>Gentianales</taxon>
        <taxon>Apocynaceae</taxon>
        <taxon>Rauvolfioideae</taxon>
        <taxon>Vinceae</taxon>
        <taxon>Catharanthinae</taxon>
        <taxon>Catharanthus</taxon>
    </lineage>
</organism>
<gene>
    <name evidence="1" type="ORF">M9H77_13216</name>
</gene>
<name>A0ACC0BJT4_CATRO</name>
<comment type="caution">
    <text evidence="1">The sequence shown here is derived from an EMBL/GenBank/DDBJ whole genome shotgun (WGS) entry which is preliminary data.</text>
</comment>
<reference evidence="2" key="1">
    <citation type="journal article" date="2023" name="Nat. Plants">
        <title>Single-cell RNA sequencing provides a high-resolution roadmap for understanding the multicellular compartmentation of specialized metabolism.</title>
        <authorList>
            <person name="Sun S."/>
            <person name="Shen X."/>
            <person name="Li Y."/>
            <person name="Li Y."/>
            <person name="Wang S."/>
            <person name="Li R."/>
            <person name="Zhang H."/>
            <person name="Shen G."/>
            <person name="Guo B."/>
            <person name="Wei J."/>
            <person name="Xu J."/>
            <person name="St-Pierre B."/>
            <person name="Chen S."/>
            <person name="Sun C."/>
        </authorList>
    </citation>
    <scope>NUCLEOTIDE SEQUENCE [LARGE SCALE GENOMIC DNA]</scope>
</reference>